<evidence type="ECO:0000313" key="8">
    <source>
        <dbReference type="EMBL" id="KAG6521528.1"/>
    </source>
</evidence>
<sequence>MAAAVLPSLSPFVLSPPLARFARSRFYNPRLRTPIRPLSASPLSSFSSPSASSSLSPPPTATETVASSPPLDPPSSSRLLWVPRTGYCGELGTNDVGKRVRLCVWVALHRIHGGLTFFNLRDSSGIVQVAAEHIIGLFPVNRALPFPVTISDNVKDTITEEIRLRYQFLDLHRAHMKFNLRLRHKVVKLIWRFLEDEHDFVELSHSKINPQLFKQMLMVSGFEKYYQIASYYVALSYFLPIRVPRNVKLKIFQEIAGVQLPNPFPRLTYAEAMKHYGSDRPDLRFSLELMDLDVEHCNAFSQIGGGSLRIYKHEVQEKILEIVGISHKQVKFNYIFFKDLPVWQVNALLVVWIPDKTFCRWNRLRFGSPSNAFGWFDLNTRCHCISKTTTAQCALTKAPSPVDPHQLRESSP</sequence>
<evidence type="ECO:0000256" key="2">
    <source>
        <dbReference type="ARBA" id="ARBA00022741"/>
    </source>
</evidence>
<evidence type="ECO:0000256" key="4">
    <source>
        <dbReference type="ARBA" id="ARBA00022917"/>
    </source>
</evidence>
<keyword evidence="5" id="KW-0030">Aminoacyl-tRNA synthetase</keyword>
<dbReference type="InterPro" id="IPR004364">
    <property type="entry name" value="Aa-tRNA-synt_II"/>
</dbReference>
<gene>
    <name evidence="8" type="ORF">ZIOFF_018651</name>
</gene>
<accession>A0A8J5HGP1</accession>
<dbReference type="PANTHER" id="PTHR22594">
    <property type="entry name" value="ASPARTYL/LYSYL-TRNA SYNTHETASE"/>
    <property type="match status" value="1"/>
</dbReference>
<keyword evidence="3" id="KW-0067">ATP-binding</keyword>
<evidence type="ECO:0000313" key="9">
    <source>
        <dbReference type="Proteomes" id="UP000734854"/>
    </source>
</evidence>
<evidence type="ECO:0000256" key="1">
    <source>
        <dbReference type="ARBA" id="ARBA00022598"/>
    </source>
</evidence>
<keyword evidence="1" id="KW-0436">Ligase</keyword>
<dbReference type="InterPro" id="IPR004115">
    <property type="entry name" value="GAD-like_sf"/>
</dbReference>
<organism evidence="8 9">
    <name type="scientific">Zingiber officinale</name>
    <name type="common">Ginger</name>
    <name type="synonym">Amomum zingiber</name>
    <dbReference type="NCBI Taxonomy" id="94328"/>
    <lineage>
        <taxon>Eukaryota</taxon>
        <taxon>Viridiplantae</taxon>
        <taxon>Streptophyta</taxon>
        <taxon>Embryophyta</taxon>
        <taxon>Tracheophyta</taxon>
        <taxon>Spermatophyta</taxon>
        <taxon>Magnoliopsida</taxon>
        <taxon>Liliopsida</taxon>
        <taxon>Zingiberales</taxon>
        <taxon>Zingiberaceae</taxon>
        <taxon>Zingiber</taxon>
    </lineage>
</organism>
<keyword evidence="2" id="KW-0547">Nucleotide-binding</keyword>
<dbReference type="Proteomes" id="UP000734854">
    <property type="component" value="Unassembled WGS sequence"/>
</dbReference>
<proteinExistence type="predicted"/>
<dbReference type="InterPro" id="IPR045864">
    <property type="entry name" value="aa-tRNA-synth_II/BPL/LPL"/>
</dbReference>
<dbReference type="Gene3D" id="3.30.1360.30">
    <property type="entry name" value="GAD-like domain"/>
    <property type="match status" value="1"/>
</dbReference>
<evidence type="ECO:0000256" key="5">
    <source>
        <dbReference type="ARBA" id="ARBA00023146"/>
    </source>
</evidence>
<comment type="caution">
    <text evidence="8">The sequence shown here is derived from an EMBL/GenBank/DDBJ whole genome shotgun (WGS) entry which is preliminary data.</text>
</comment>
<dbReference type="SUPFAM" id="SSF55681">
    <property type="entry name" value="Class II aaRS and biotin synthetases"/>
    <property type="match status" value="1"/>
</dbReference>
<evidence type="ECO:0000259" key="7">
    <source>
        <dbReference type="Pfam" id="PF00152"/>
    </source>
</evidence>
<evidence type="ECO:0000256" key="3">
    <source>
        <dbReference type="ARBA" id="ARBA00022840"/>
    </source>
</evidence>
<dbReference type="Gene3D" id="3.30.930.10">
    <property type="entry name" value="Bira Bifunctional Protein, Domain 2"/>
    <property type="match status" value="1"/>
</dbReference>
<dbReference type="AlphaFoldDB" id="A0A8J5HGP1"/>
<dbReference type="GO" id="GO:0004815">
    <property type="term" value="F:aspartate-tRNA ligase activity"/>
    <property type="evidence" value="ECO:0007669"/>
    <property type="project" value="TreeGrafter"/>
</dbReference>
<dbReference type="GO" id="GO:0006422">
    <property type="term" value="P:aspartyl-tRNA aminoacylation"/>
    <property type="evidence" value="ECO:0007669"/>
    <property type="project" value="TreeGrafter"/>
</dbReference>
<feature type="region of interest" description="Disordered" evidence="6">
    <location>
        <begin position="34"/>
        <end position="77"/>
    </location>
</feature>
<evidence type="ECO:0000256" key="6">
    <source>
        <dbReference type="SAM" id="MobiDB-lite"/>
    </source>
</evidence>
<dbReference type="GO" id="GO:0005739">
    <property type="term" value="C:mitochondrion"/>
    <property type="evidence" value="ECO:0007669"/>
    <property type="project" value="TreeGrafter"/>
</dbReference>
<feature type="compositionally biased region" description="Low complexity" evidence="6">
    <location>
        <begin position="37"/>
        <end position="55"/>
    </location>
</feature>
<dbReference type="Gene3D" id="2.40.50.140">
    <property type="entry name" value="Nucleic acid-binding proteins"/>
    <property type="match status" value="1"/>
</dbReference>
<name>A0A8J5HGP1_ZINOF</name>
<feature type="domain" description="Aminoacyl-tRNA synthetase class II (D/K/N)" evidence="7">
    <location>
        <begin position="250"/>
        <end position="290"/>
    </location>
</feature>
<dbReference type="GO" id="GO:0005524">
    <property type="term" value="F:ATP binding"/>
    <property type="evidence" value="ECO:0007669"/>
    <property type="project" value="UniProtKB-KW"/>
</dbReference>
<dbReference type="InterPro" id="IPR012340">
    <property type="entry name" value="NA-bd_OB-fold"/>
</dbReference>
<dbReference type="EMBL" id="JACMSC010000005">
    <property type="protein sequence ID" value="KAG6521528.1"/>
    <property type="molecule type" value="Genomic_DNA"/>
</dbReference>
<dbReference type="SUPFAM" id="SSF50249">
    <property type="entry name" value="Nucleic acid-binding proteins"/>
    <property type="match status" value="1"/>
</dbReference>
<dbReference type="PANTHER" id="PTHR22594:SF5">
    <property type="entry name" value="ASPARTATE--TRNA LIGASE, MITOCHONDRIAL"/>
    <property type="match status" value="1"/>
</dbReference>
<reference evidence="8 9" key="1">
    <citation type="submission" date="2020-08" db="EMBL/GenBank/DDBJ databases">
        <title>Plant Genome Project.</title>
        <authorList>
            <person name="Zhang R.-G."/>
        </authorList>
    </citation>
    <scope>NUCLEOTIDE SEQUENCE [LARGE SCALE GENOMIC DNA]</scope>
    <source>
        <tissue evidence="8">Rhizome</tissue>
    </source>
</reference>
<keyword evidence="9" id="KW-1185">Reference proteome</keyword>
<protein>
    <recommendedName>
        <fullName evidence="7">Aminoacyl-tRNA synthetase class II (D/K/N) domain-containing protein</fullName>
    </recommendedName>
</protein>
<dbReference type="Pfam" id="PF00152">
    <property type="entry name" value="tRNA-synt_2"/>
    <property type="match status" value="1"/>
</dbReference>
<keyword evidence="4" id="KW-0648">Protein biosynthesis</keyword>